<dbReference type="GO" id="GO:0020037">
    <property type="term" value="F:heme binding"/>
    <property type="evidence" value="ECO:0007669"/>
    <property type="project" value="InterPro"/>
</dbReference>
<dbReference type="OrthoDB" id="3934656at2759"/>
<organism evidence="6 7">
    <name type="scientific">Cercospora berteroae</name>
    <dbReference type="NCBI Taxonomy" id="357750"/>
    <lineage>
        <taxon>Eukaryota</taxon>
        <taxon>Fungi</taxon>
        <taxon>Dikarya</taxon>
        <taxon>Ascomycota</taxon>
        <taxon>Pezizomycotina</taxon>
        <taxon>Dothideomycetes</taxon>
        <taxon>Dothideomycetidae</taxon>
        <taxon>Mycosphaerellales</taxon>
        <taxon>Mycosphaerellaceae</taxon>
        <taxon>Cercospora</taxon>
    </lineage>
</organism>
<dbReference type="EMBL" id="PNEN01000520">
    <property type="protein sequence ID" value="PPJ56293.1"/>
    <property type="molecule type" value="Genomic_DNA"/>
</dbReference>
<dbReference type="InterPro" id="IPR050121">
    <property type="entry name" value="Cytochrome_P450_monoxygenase"/>
</dbReference>
<reference evidence="7" key="1">
    <citation type="journal article" date="2017" name="bioRxiv">
        <title>Conservation of a gene cluster reveals novel cercosporin biosynthetic mechanisms and extends production to the genus Colletotrichum.</title>
        <authorList>
            <person name="de Jonge R."/>
            <person name="Ebert M.K."/>
            <person name="Huitt-Roehl C.R."/>
            <person name="Pal P."/>
            <person name="Suttle J.C."/>
            <person name="Spanner R.E."/>
            <person name="Neubauer J.D."/>
            <person name="Jurick W.M.II."/>
            <person name="Stott K.A."/>
            <person name="Secor G.A."/>
            <person name="Thomma B.P.H.J."/>
            <person name="Van de Peer Y."/>
            <person name="Townsend C.A."/>
            <person name="Bolton M.D."/>
        </authorList>
    </citation>
    <scope>NUCLEOTIDE SEQUENCE [LARGE SCALE GENOMIC DNA]</scope>
    <source>
        <strain evidence="7">CBS538.71</strain>
    </source>
</reference>
<dbReference type="Gene3D" id="1.10.630.10">
    <property type="entry name" value="Cytochrome P450"/>
    <property type="match status" value="1"/>
</dbReference>
<accession>A0A2S6C9F6</accession>
<evidence type="ECO:0000313" key="7">
    <source>
        <dbReference type="Proteomes" id="UP000237631"/>
    </source>
</evidence>
<dbReference type="InterPro" id="IPR036396">
    <property type="entry name" value="Cyt_P450_sf"/>
</dbReference>
<dbReference type="CDD" id="cd11060">
    <property type="entry name" value="CYP57A1-like"/>
    <property type="match status" value="1"/>
</dbReference>
<dbReference type="PANTHER" id="PTHR24305:SF232">
    <property type="entry name" value="P450, PUTATIVE (EUROFUNG)-RELATED"/>
    <property type="match status" value="1"/>
</dbReference>
<comment type="caution">
    <text evidence="6">The sequence shown here is derived from an EMBL/GenBank/DDBJ whole genome shotgun (WGS) entry which is preliminary data.</text>
</comment>
<dbReference type="Pfam" id="PF00067">
    <property type="entry name" value="p450"/>
    <property type="match status" value="1"/>
</dbReference>
<comment type="cofactor">
    <cofactor evidence="1 5">
        <name>heme</name>
        <dbReference type="ChEBI" id="CHEBI:30413"/>
    </cofactor>
</comment>
<dbReference type="GO" id="GO:0016705">
    <property type="term" value="F:oxidoreductase activity, acting on paired donors, with incorporation or reduction of molecular oxygen"/>
    <property type="evidence" value="ECO:0007669"/>
    <property type="project" value="InterPro"/>
</dbReference>
<evidence type="ECO:0000256" key="1">
    <source>
        <dbReference type="ARBA" id="ARBA00001971"/>
    </source>
</evidence>
<gene>
    <name evidence="6" type="ORF">CBER1_00657</name>
</gene>
<comment type="similarity">
    <text evidence="2">Belongs to the cytochrome P450 family.</text>
</comment>
<evidence type="ECO:0000256" key="5">
    <source>
        <dbReference type="PIRSR" id="PIRSR602403-1"/>
    </source>
</evidence>
<dbReference type="PRINTS" id="PR00385">
    <property type="entry name" value="P450"/>
</dbReference>
<evidence type="ECO:0000256" key="2">
    <source>
        <dbReference type="ARBA" id="ARBA00010617"/>
    </source>
</evidence>
<proteinExistence type="inferred from homology"/>
<dbReference type="PRINTS" id="PR00465">
    <property type="entry name" value="EP450IV"/>
</dbReference>
<keyword evidence="7" id="KW-1185">Reference proteome</keyword>
<evidence type="ECO:0000256" key="3">
    <source>
        <dbReference type="ARBA" id="ARBA00022723"/>
    </source>
</evidence>
<evidence type="ECO:0000313" key="6">
    <source>
        <dbReference type="EMBL" id="PPJ56293.1"/>
    </source>
</evidence>
<dbReference type="Proteomes" id="UP000237631">
    <property type="component" value="Unassembled WGS sequence"/>
</dbReference>
<dbReference type="SUPFAM" id="SSF48264">
    <property type="entry name" value="Cytochrome P450"/>
    <property type="match status" value="1"/>
</dbReference>
<dbReference type="AlphaFoldDB" id="A0A2S6C9F6"/>
<dbReference type="GO" id="GO:0005506">
    <property type="term" value="F:iron ion binding"/>
    <property type="evidence" value="ECO:0007669"/>
    <property type="project" value="InterPro"/>
</dbReference>
<name>A0A2S6C9F6_9PEZI</name>
<dbReference type="InterPro" id="IPR002403">
    <property type="entry name" value="Cyt_P450_E_grp-IV"/>
</dbReference>
<feature type="binding site" description="axial binding residue" evidence="5">
    <location>
        <position position="402"/>
    </location>
    <ligand>
        <name>heme</name>
        <dbReference type="ChEBI" id="CHEBI:30413"/>
    </ligand>
    <ligandPart>
        <name>Fe</name>
        <dbReference type="ChEBI" id="CHEBI:18248"/>
    </ligandPart>
</feature>
<dbReference type="InterPro" id="IPR001128">
    <property type="entry name" value="Cyt_P450"/>
</dbReference>
<dbReference type="GO" id="GO:0004497">
    <property type="term" value="F:monooxygenase activity"/>
    <property type="evidence" value="ECO:0007669"/>
    <property type="project" value="InterPro"/>
</dbReference>
<evidence type="ECO:0008006" key="8">
    <source>
        <dbReference type="Google" id="ProtNLM"/>
    </source>
</evidence>
<sequence>MDYHLQLHKKYGKLVRIGPNHVMFSDAALIPQVYGIGSKFMKSDFYLPFDIKTPTGIMSTVFSERDGTAHRGIRRPIANAYALSTLKELEPMNDACSATIVQKFNGLVGQDIDLGTWLHWYAFDTITSITFSNTLGFMEQERDIDRIIESIEGRLMYNSVIGQAPYLHKYLFGSTLVSKLANLIPSLRIMNTSKYIVAFAAAQLQRYSAQDFNTILIKDMLDRFKRTAKDSGEQLISSSRMLSHATSNIFAGSDTTAASLRSIFYNLCRNPRAHETLLLELDSAERNGKLSDPVTFSEAQNLPYLQAVIREALRMHPAVGLLLERVVPSGGFEIEIENENTRISLPEGTIIGANPWVMARDEKVYGPDAYEFRPERWLEANEEELKLMERNGFSFGAGARTCLRKNISLLEMSKLVPQLYRQFDFELTDPGKEWELHDYWFVGQTGLICKVKRRSKKFG</sequence>
<keyword evidence="5" id="KW-0349">Heme</keyword>
<evidence type="ECO:0000256" key="4">
    <source>
        <dbReference type="ARBA" id="ARBA00023004"/>
    </source>
</evidence>
<dbReference type="PANTHER" id="PTHR24305">
    <property type="entry name" value="CYTOCHROME P450"/>
    <property type="match status" value="1"/>
</dbReference>
<protein>
    <recommendedName>
        <fullName evidence="8">Cytochrome P450</fullName>
    </recommendedName>
</protein>
<keyword evidence="4 5" id="KW-0408">Iron</keyword>
<dbReference type="STRING" id="357750.A0A2S6C9F6"/>
<keyword evidence="3 5" id="KW-0479">Metal-binding</keyword>